<dbReference type="Proteomes" id="UP000000262">
    <property type="component" value="Chromosome"/>
</dbReference>
<dbReference type="EMBL" id="CP000816">
    <property type="protein sequence ID" value="ABU81593.1"/>
    <property type="molecule type" value="Genomic_DNA"/>
</dbReference>
<name>A8A9J1_IGNH4</name>
<dbReference type="InterPro" id="IPR036866">
    <property type="entry name" value="RibonucZ/Hydroxyglut_hydro"/>
</dbReference>
<dbReference type="InterPro" id="IPR001279">
    <property type="entry name" value="Metallo-B-lactamas"/>
</dbReference>
<dbReference type="PANTHER" id="PTHR42951:SF4">
    <property type="entry name" value="ACYL-COENZYME A THIOESTERASE MBLAC2"/>
    <property type="match status" value="1"/>
</dbReference>
<protein>
    <submittedName>
        <fullName evidence="2">Beta-lactamase domain protein</fullName>
    </submittedName>
</protein>
<feature type="domain" description="Metallo-beta-lactamase" evidence="1">
    <location>
        <begin position="33"/>
        <end position="227"/>
    </location>
</feature>
<evidence type="ECO:0000259" key="1">
    <source>
        <dbReference type="SMART" id="SM00849"/>
    </source>
</evidence>
<reference evidence="2 3" key="1">
    <citation type="journal article" date="2008" name="Genome Biol.">
        <title>A genomic analysis of the archaeal system Ignicoccus hospitalis-Nanoarchaeum equitans.</title>
        <authorList>
            <person name="Podar M."/>
            <person name="Anderson I."/>
            <person name="Makarova K.S."/>
            <person name="Elkins J.G."/>
            <person name="Ivanova N."/>
            <person name="Wall M.A."/>
            <person name="Lykidis A."/>
            <person name="Mavromatis K."/>
            <person name="Sun H."/>
            <person name="Hudson M.E."/>
            <person name="Chen W."/>
            <person name="Deciu C."/>
            <person name="Hutchison D."/>
            <person name="Eads J.R."/>
            <person name="Anderson A."/>
            <person name="Fernandes F."/>
            <person name="Szeto E."/>
            <person name="Lapidus A."/>
            <person name="Kyrpides N.C."/>
            <person name="Saier M.H.Jr."/>
            <person name="Richardson P.M."/>
            <person name="Rachel R."/>
            <person name="Huber H."/>
            <person name="Eisen J.A."/>
            <person name="Koonin E.V."/>
            <person name="Keller M."/>
            <person name="Stetter K.O."/>
        </authorList>
    </citation>
    <scope>NUCLEOTIDE SEQUENCE [LARGE SCALE GENOMIC DNA]</scope>
    <source>
        <strain evidence="3">KIN4/I / DSM 18386 / JCM 14125</strain>
    </source>
</reference>
<dbReference type="PhylomeDB" id="A8A9J1"/>
<dbReference type="CDD" id="cd07726">
    <property type="entry name" value="ST1585-like_MBL-fold"/>
    <property type="match status" value="1"/>
</dbReference>
<dbReference type="RefSeq" id="WP_011998445.1">
    <property type="nucleotide sequence ID" value="NC_009776.1"/>
</dbReference>
<dbReference type="PANTHER" id="PTHR42951">
    <property type="entry name" value="METALLO-BETA-LACTAMASE DOMAIN-CONTAINING"/>
    <property type="match status" value="1"/>
</dbReference>
<dbReference type="HOGENOM" id="CLU_061385_0_0_2"/>
<dbReference type="InterPro" id="IPR050855">
    <property type="entry name" value="NDM-1-like"/>
</dbReference>
<dbReference type="Gene3D" id="3.60.15.10">
    <property type="entry name" value="Ribonuclease Z/Hydroxyacylglutathione hydrolase-like"/>
    <property type="match status" value="1"/>
</dbReference>
<dbReference type="GeneID" id="5562220"/>
<dbReference type="InterPro" id="IPR037482">
    <property type="entry name" value="ST1585_MBL-fold"/>
</dbReference>
<dbReference type="eggNOG" id="arCOG00505">
    <property type="taxonomic scope" value="Archaea"/>
</dbReference>
<accession>A8A9J1</accession>
<dbReference type="KEGG" id="iho:Igni_0410"/>
<evidence type="ECO:0000313" key="2">
    <source>
        <dbReference type="EMBL" id="ABU81593.1"/>
    </source>
</evidence>
<dbReference type="Pfam" id="PF00753">
    <property type="entry name" value="Lactamase_B"/>
    <property type="match status" value="1"/>
</dbReference>
<sequence>MYALPNTDAEKVRAGGLEVLKLDADPVSKRENYIKSYLIVGPEARVLVETGPRNAFEVLKDSLESKGFSLRELDAVLLTHIHLDHAGGLGEVLKECNCKAYVHPKGLRHLVDPSKLNEAAARTLGKEIFEAYGPATPVEESKLVATEEGALKVGEVEVRVVHTPGHAPHHQAFLVNGLLFPGDALGEVTTWKGAYTPTTPHRTIVSMMIDSINKLMELEPWAAAYTHRGFVVGKDNILLQMAGEVEQLRTWLQTIMIRKDECKEDVWCYLRHLKVADPLLEALEDELERSSLLKNSVRMSIDGIYRYVLKVS</sequence>
<proteinExistence type="predicted"/>
<evidence type="ECO:0000313" key="3">
    <source>
        <dbReference type="Proteomes" id="UP000000262"/>
    </source>
</evidence>
<dbReference type="AlphaFoldDB" id="A8A9J1"/>
<organism evidence="2 3">
    <name type="scientific">Ignicoccus hospitalis (strain KIN4/I / DSM 18386 / JCM 14125)</name>
    <dbReference type="NCBI Taxonomy" id="453591"/>
    <lineage>
        <taxon>Archaea</taxon>
        <taxon>Thermoproteota</taxon>
        <taxon>Thermoprotei</taxon>
        <taxon>Desulfurococcales</taxon>
        <taxon>Desulfurococcaceae</taxon>
        <taxon>Ignicoccus</taxon>
    </lineage>
</organism>
<dbReference type="SMART" id="SM00849">
    <property type="entry name" value="Lactamase_B"/>
    <property type="match status" value="1"/>
</dbReference>
<gene>
    <name evidence="2" type="ordered locus">Igni_0410</name>
</gene>
<dbReference type="SUPFAM" id="SSF56281">
    <property type="entry name" value="Metallo-hydrolase/oxidoreductase"/>
    <property type="match status" value="1"/>
</dbReference>
<keyword evidence="3" id="KW-1185">Reference proteome</keyword>
<dbReference type="OrthoDB" id="197151at2157"/>